<dbReference type="PANTHER" id="PTHR30011">
    <property type="entry name" value="ALKANESULFONATE MONOOXYGENASE-RELATED"/>
    <property type="match status" value="1"/>
</dbReference>
<dbReference type="EC" id="1.-.-.-" evidence="2"/>
<dbReference type="RefSeq" id="WP_358352650.1">
    <property type="nucleotide sequence ID" value="NZ_JBEZFP010000023.1"/>
</dbReference>
<keyword evidence="2" id="KW-0560">Oxidoreductase</keyword>
<dbReference type="NCBIfam" id="TIGR03619">
    <property type="entry name" value="F420_Rv2161c"/>
    <property type="match status" value="1"/>
</dbReference>
<comment type="caution">
    <text evidence="2">The sequence shown here is derived from an EMBL/GenBank/DDBJ whole genome shotgun (WGS) entry which is preliminary data.</text>
</comment>
<dbReference type="InterPro" id="IPR036661">
    <property type="entry name" value="Luciferase-like_sf"/>
</dbReference>
<keyword evidence="3" id="KW-1185">Reference proteome</keyword>
<dbReference type="InterPro" id="IPR011251">
    <property type="entry name" value="Luciferase-like_dom"/>
</dbReference>
<dbReference type="InterPro" id="IPR051260">
    <property type="entry name" value="Diverse_substr_monoxygenases"/>
</dbReference>
<evidence type="ECO:0000313" key="2">
    <source>
        <dbReference type="EMBL" id="MEU8134196.1"/>
    </source>
</evidence>
<evidence type="ECO:0000259" key="1">
    <source>
        <dbReference type="Pfam" id="PF00296"/>
    </source>
</evidence>
<dbReference type="Proteomes" id="UP001551482">
    <property type="component" value="Unassembled WGS sequence"/>
</dbReference>
<dbReference type="InterPro" id="IPR019921">
    <property type="entry name" value="Lucif-like_OxRdtase_Rv2161c"/>
</dbReference>
<reference evidence="2 3" key="1">
    <citation type="submission" date="2024-06" db="EMBL/GenBank/DDBJ databases">
        <title>The Natural Products Discovery Center: Release of the First 8490 Sequenced Strains for Exploring Actinobacteria Biosynthetic Diversity.</title>
        <authorList>
            <person name="Kalkreuter E."/>
            <person name="Kautsar S.A."/>
            <person name="Yang D."/>
            <person name="Bader C.D."/>
            <person name="Teijaro C.N."/>
            <person name="Fluegel L."/>
            <person name="Davis C.M."/>
            <person name="Simpson J.R."/>
            <person name="Lauterbach L."/>
            <person name="Steele A.D."/>
            <person name="Gui C."/>
            <person name="Meng S."/>
            <person name="Li G."/>
            <person name="Viehrig K."/>
            <person name="Ye F."/>
            <person name="Su P."/>
            <person name="Kiefer A.F."/>
            <person name="Nichols A."/>
            <person name="Cepeda A.J."/>
            <person name="Yan W."/>
            <person name="Fan B."/>
            <person name="Jiang Y."/>
            <person name="Adhikari A."/>
            <person name="Zheng C.-J."/>
            <person name="Schuster L."/>
            <person name="Cowan T.M."/>
            <person name="Smanski M.J."/>
            <person name="Chevrette M.G."/>
            <person name="De Carvalho L.P.S."/>
            <person name="Shen B."/>
        </authorList>
    </citation>
    <scope>NUCLEOTIDE SEQUENCE [LARGE SCALE GENOMIC DNA]</scope>
    <source>
        <strain evidence="2 3">NPDC048946</strain>
    </source>
</reference>
<name>A0ABV3DES9_9ACTN</name>
<feature type="domain" description="Luciferase-like" evidence="1">
    <location>
        <begin position="16"/>
        <end position="239"/>
    </location>
</feature>
<dbReference type="SUPFAM" id="SSF51679">
    <property type="entry name" value="Bacterial luciferase-like"/>
    <property type="match status" value="1"/>
</dbReference>
<accession>A0ABV3DES9</accession>
<dbReference type="GO" id="GO:0016491">
    <property type="term" value="F:oxidoreductase activity"/>
    <property type="evidence" value="ECO:0007669"/>
    <property type="project" value="UniProtKB-KW"/>
</dbReference>
<gene>
    <name evidence="2" type="ORF">AB0C36_11860</name>
</gene>
<proteinExistence type="predicted"/>
<organism evidence="2 3">
    <name type="scientific">Streptodolium elevatio</name>
    <dbReference type="NCBI Taxonomy" id="3157996"/>
    <lineage>
        <taxon>Bacteria</taxon>
        <taxon>Bacillati</taxon>
        <taxon>Actinomycetota</taxon>
        <taxon>Actinomycetes</taxon>
        <taxon>Kitasatosporales</taxon>
        <taxon>Streptomycetaceae</taxon>
        <taxon>Streptodolium</taxon>
    </lineage>
</organism>
<dbReference type="Pfam" id="PF00296">
    <property type="entry name" value="Bac_luciferase"/>
    <property type="match status" value="1"/>
</dbReference>
<dbReference type="PANTHER" id="PTHR30011:SF32">
    <property type="entry name" value="CONSERVED PROTEIN"/>
    <property type="match status" value="1"/>
</dbReference>
<protein>
    <submittedName>
        <fullName evidence="2">TIGR03619 family F420-dependent LLM class oxidoreductase</fullName>
        <ecNumber evidence="2">1.-.-.-</ecNumber>
    </submittedName>
</protein>
<dbReference type="Gene3D" id="3.20.20.30">
    <property type="entry name" value="Luciferase-like domain"/>
    <property type="match status" value="1"/>
</dbReference>
<sequence length="281" mass="30897">MRFWVPLICLPPDEYGPIAEAADRLGFEGVLLADHVAVPETFASVHPSGENPFTAASDFPDPVTMIATLAARTRRLRFMTYAYILPLRDPFTVAKQFGTLATVTDGRVALGCAVGWLREEFEILGRDFGTRGARTDEILTVLRDFWDDGRAEHDGRFHAFPRSGMFPAPRHRVPILVGGSGRRALERAARHDGWLGMNHDLDDIERTVATVTRLRDGSTDPDVPFTVFAIPNAAPVAATFERLRATGVTDTMAAAWTVGIPDAETLDEKIAGLERFAAEHL</sequence>
<evidence type="ECO:0000313" key="3">
    <source>
        <dbReference type="Proteomes" id="UP001551482"/>
    </source>
</evidence>
<dbReference type="EMBL" id="JBEZFP010000023">
    <property type="protein sequence ID" value="MEU8134196.1"/>
    <property type="molecule type" value="Genomic_DNA"/>
</dbReference>